<dbReference type="PANTHER" id="PTHR34215">
    <property type="entry name" value="BLL0784 PROTEIN"/>
    <property type="match status" value="1"/>
</dbReference>
<dbReference type="InterPro" id="IPR035931">
    <property type="entry name" value="YlxR-like_sf"/>
</dbReference>
<evidence type="ECO:0000313" key="3">
    <source>
        <dbReference type="Proteomes" id="UP000053326"/>
    </source>
</evidence>
<dbReference type="CDD" id="cd00279">
    <property type="entry name" value="YlxR"/>
    <property type="match status" value="1"/>
</dbReference>
<dbReference type="OMA" id="CVGCQEM"/>
<dbReference type="Gene3D" id="3.30.1230.10">
    <property type="entry name" value="YlxR-like"/>
    <property type="match status" value="1"/>
</dbReference>
<dbReference type="InterPro" id="IPR037465">
    <property type="entry name" value="YlxR"/>
</dbReference>
<comment type="caution">
    <text evidence="2">The sequence shown here is derived from an EMBL/GenBank/DDBJ whole genome shotgun (WGS) entry which is preliminary data.</text>
</comment>
<accession>A0A101FGV6</accession>
<gene>
    <name evidence="2" type="ORF">XD66_0487</name>
</gene>
<dbReference type="NCBIfam" id="NF047356">
    <property type="entry name" value="RNA_bind_RnpM"/>
    <property type="match status" value="1"/>
</dbReference>
<proteinExistence type="predicted"/>
<dbReference type="PANTHER" id="PTHR34215:SF1">
    <property type="entry name" value="YLXR DOMAIN-CONTAINING PROTEIN"/>
    <property type="match status" value="1"/>
</dbReference>
<reference evidence="3" key="1">
    <citation type="journal article" date="2015" name="MBio">
        <title>Genome-Resolved Metagenomic Analysis Reveals Roles for Candidate Phyla and Other Microbial Community Members in Biogeochemical Transformations in Oil Reservoirs.</title>
        <authorList>
            <person name="Hu P."/>
            <person name="Tom L."/>
            <person name="Singh A."/>
            <person name="Thomas B.C."/>
            <person name="Baker B.J."/>
            <person name="Piceno Y.M."/>
            <person name="Andersen G.L."/>
            <person name="Banfield J.F."/>
        </authorList>
    </citation>
    <scope>NUCLEOTIDE SEQUENCE [LARGE SCALE GENOMIC DNA]</scope>
</reference>
<name>A0A101FGV6_9THEO</name>
<dbReference type="Proteomes" id="UP000053326">
    <property type="component" value="Unassembled WGS sequence"/>
</dbReference>
<protein>
    <recommendedName>
        <fullName evidence="1">YlxR domain-containing protein</fullName>
    </recommendedName>
</protein>
<organism evidence="2 3">
    <name type="scientific">Thermacetogenium phaeum</name>
    <dbReference type="NCBI Taxonomy" id="85874"/>
    <lineage>
        <taxon>Bacteria</taxon>
        <taxon>Bacillati</taxon>
        <taxon>Bacillota</taxon>
        <taxon>Clostridia</taxon>
        <taxon>Thermoanaerobacterales</taxon>
        <taxon>Thermoanaerobacteraceae</taxon>
        <taxon>Thermacetogenium</taxon>
    </lineage>
</organism>
<dbReference type="Pfam" id="PF04296">
    <property type="entry name" value="YlxR"/>
    <property type="match status" value="1"/>
</dbReference>
<dbReference type="EMBL" id="LGFO01000039">
    <property type="protein sequence ID" value="KUK36808.1"/>
    <property type="molecule type" value="Genomic_DNA"/>
</dbReference>
<dbReference type="PATRIC" id="fig|85874.4.peg.1633"/>
<sequence length="91" mass="10228">MPRVKKVPKRICVACRQIKDKKELIRVVRTPDRAVEVDPTGKKSGRGAYICRDLNCLETALAGRHLQRALNTELPSEVIEGLKQMLMGESN</sequence>
<dbReference type="SUPFAM" id="SSF64376">
    <property type="entry name" value="YlxR-like"/>
    <property type="match status" value="1"/>
</dbReference>
<dbReference type="InterPro" id="IPR007393">
    <property type="entry name" value="YlxR_dom"/>
</dbReference>
<evidence type="ECO:0000259" key="1">
    <source>
        <dbReference type="Pfam" id="PF04296"/>
    </source>
</evidence>
<evidence type="ECO:0000313" key="2">
    <source>
        <dbReference type="EMBL" id="KUK36808.1"/>
    </source>
</evidence>
<feature type="domain" description="YlxR" evidence="1">
    <location>
        <begin position="10"/>
        <end position="83"/>
    </location>
</feature>
<dbReference type="AlphaFoldDB" id="A0A101FGV6"/>